<reference evidence="2 4" key="2">
    <citation type="journal article" date="2014" name="BMC Genomics">
        <title>An improved genome release (version Mt4.0) for the model legume Medicago truncatula.</title>
        <authorList>
            <person name="Tang H."/>
            <person name="Krishnakumar V."/>
            <person name="Bidwell S."/>
            <person name="Rosen B."/>
            <person name="Chan A."/>
            <person name="Zhou S."/>
            <person name="Gentzbittel L."/>
            <person name="Childs K.L."/>
            <person name="Yandell M."/>
            <person name="Gundlach H."/>
            <person name="Mayer K.F."/>
            <person name="Schwartz D.C."/>
            <person name="Town C.D."/>
        </authorList>
    </citation>
    <scope>GENOME REANNOTATION</scope>
    <source>
        <strain evidence="2">A17</strain>
        <strain evidence="3 4">cv. Jemalong A17</strain>
    </source>
</reference>
<dbReference type="AlphaFoldDB" id="A0A072TKC1"/>
<dbReference type="eggNOG" id="KOG1290">
    <property type="taxonomic scope" value="Eukaryota"/>
</dbReference>
<gene>
    <name evidence="2" type="ordered locus">MTR_8g007665</name>
</gene>
<organism evidence="2 4">
    <name type="scientific">Medicago truncatula</name>
    <name type="common">Barrel medic</name>
    <name type="synonym">Medicago tribuloides</name>
    <dbReference type="NCBI Taxonomy" id="3880"/>
    <lineage>
        <taxon>Eukaryota</taxon>
        <taxon>Viridiplantae</taxon>
        <taxon>Streptophyta</taxon>
        <taxon>Embryophyta</taxon>
        <taxon>Tracheophyta</taxon>
        <taxon>Spermatophyta</taxon>
        <taxon>Magnoliopsida</taxon>
        <taxon>eudicotyledons</taxon>
        <taxon>Gunneridae</taxon>
        <taxon>Pentapetalae</taxon>
        <taxon>rosids</taxon>
        <taxon>fabids</taxon>
        <taxon>Fabales</taxon>
        <taxon>Fabaceae</taxon>
        <taxon>Papilionoideae</taxon>
        <taxon>50 kb inversion clade</taxon>
        <taxon>NPAAA clade</taxon>
        <taxon>Hologalegina</taxon>
        <taxon>IRL clade</taxon>
        <taxon>Trifolieae</taxon>
        <taxon>Medicago</taxon>
    </lineage>
</organism>
<keyword evidence="4" id="KW-1185">Reference proteome</keyword>
<evidence type="ECO:0000313" key="2">
    <source>
        <dbReference type="EMBL" id="KEH17954.1"/>
    </source>
</evidence>
<protein>
    <submittedName>
        <fullName evidence="2 3">Uncharacterized protein</fullName>
    </submittedName>
</protein>
<reference evidence="3" key="3">
    <citation type="submission" date="2015-04" db="UniProtKB">
        <authorList>
            <consortium name="EnsemblPlants"/>
        </authorList>
    </citation>
    <scope>IDENTIFICATION</scope>
    <source>
        <strain evidence="3">cv. Jemalong A17</strain>
    </source>
</reference>
<dbReference type="HOGENOM" id="CLU_2546108_0_0_1"/>
<feature type="region of interest" description="Disordered" evidence="1">
    <location>
        <begin position="1"/>
        <end position="50"/>
    </location>
</feature>
<evidence type="ECO:0000256" key="1">
    <source>
        <dbReference type="SAM" id="MobiDB-lite"/>
    </source>
</evidence>
<evidence type="ECO:0000313" key="4">
    <source>
        <dbReference type="Proteomes" id="UP000002051"/>
    </source>
</evidence>
<feature type="compositionally biased region" description="Basic and acidic residues" evidence="1">
    <location>
        <begin position="27"/>
        <end position="49"/>
    </location>
</feature>
<dbReference type="EnsemblPlants" id="KEH17954">
    <property type="protein sequence ID" value="KEH17954"/>
    <property type="gene ID" value="MTR_8g007665"/>
</dbReference>
<name>A0A072TKC1_MEDTR</name>
<sequence length="83" mass="9384">MTKSDPKSQKIKILKRSEPVHQNLIKPESKIPKQKDQKNKAATDSEKTIPKGVKTKVLNDQKPLSIHPKVILKLCFPFEVGVN</sequence>
<accession>A0A072TKC1</accession>
<reference evidence="2 4" key="1">
    <citation type="journal article" date="2011" name="Nature">
        <title>The Medicago genome provides insight into the evolution of rhizobial symbioses.</title>
        <authorList>
            <person name="Young N.D."/>
            <person name="Debelle F."/>
            <person name="Oldroyd G.E."/>
            <person name="Geurts R."/>
            <person name="Cannon S.B."/>
            <person name="Udvardi M.K."/>
            <person name="Benedito V.A."/>
            <person name="Mayer K.F."/>
            <person name="Gouzy J."/>
            <person name="Schoof H."/>
            <person name="Van de Peer Y."/>
            <person name="Proost S."/>
            <person name="Cook D.R."/>
            <person name="Meyers B.C."/>
            <person name="Spannagl M."/>
            <person name="Cheung F."/>
            <person name="De Mita S."/>
            <person name="Krishnakumar V."/>
            <person name="Gundlach H."/>
            <person name="Zhou S."/>
            <person name="Mudge J."/>
            <person name="Bharti A.K."/>
            <person name="Murray J.D."/>
            <person name="Naoumkina M.A."/>
            <person name="Rosen B."/>
            <person name="Silverstein K.A."/>
            <person name="Tang H."/>
            <person name="Rombauts S."/>
            <person name="Zhao P.X."/>
            <person name="Zhou P."/>
            <person name="Barbe V."/>
            <person name="Bardou P."/>
            <person name="Bechner M."/>
            <person name="Bellec A."/>
            <person name="Berger A."/>
            <person name="Berges H."/>
            <person name="Bidwell S."/>
            <person name="Bisseling T."/>
            <person name="Choisne N."/>
            <person name="Couloux A."/>
            <person name="Denny R."/>
            <person name="Deshpande S."/>
            <person name="Dai X."/>
            <person name="Doyle J.J."/>
            <person name="Dudez A.M."/>
            <person name="Farmer A.D."/>
            <person name="Fouteau S."/>
            <person name="Franken C."/>
            <person name="Gibelin C."/>
            <person name="Gish J."/>
            <person name="Goldstein S."/>
            <person name="Gonzalez A.J."/>
            <person name="Green P.J."/>
            <person name="Hallab A."/>
            <person name="Hartog M."/>
            <person name="Hua A."/>
            <person name="Humphray S.J."/>
            <person name="Jeong D.H."/>
            <person name="Jing Y."/>
            <person name="Jocker A."/>
            <person name="Kenton S.M."/>
            <person name="Kim D.J."/>
            <person name="Klee K."/>
            <person name="Lai H."/>
            <person name="Lang C."/>
            <person name="Lin S."/>
            <person name="Macmil S.L."/>
            <person name="Magdelenat G."/>
            <person name="Matthews L."/>
            <person name="McCorrison J."/>
            <person name="Monaghan E.L."/>
            <person name="Mun J.H."/>
            <person name="Najar F.Z."/>
            <person name="Nicholson C."/>
            <person name="Noirot C."/>
            <person name="O'Bleness M."/>
            <person name="Paule C.R."/>
            <person name="Poulain J."/>
            <person name="Prion F."/>
            <person name="Qin B."/>
            <person name="Qu C."/>
            <person name="Retzel E.F."/>
            <person name="Riddle C."/>
            <person name="Sallet E."/>
            <person name="Samain S."/>
            <person name="Samson N."/>
            <person name="Sanders I."/>
            <person name="Saurat O."/>
            <person name="Scarpelli C."/>
            <person name="Schiex T."/>
            <person name="Segurens B."/>
            <person name="Severin A.J."/>
            <person name="Sherrier D.J."/>
            <person name="Shi R."/>
            <person name="Sims S."/>
            <person name="Singer S.R."/>
            <person name="Sinharoy S."/>
            <person name="Sterck L."/>
            <person name="Viollet A."/>
            <person name="Wang B.B."/>
            <person name="Wang K."/>
            <person name="Wang M."/>
            <person name="Wang X."/>
            <person name="Warfsmann J."/>
            <person name="Weissenbach J."/>
            <person name="White D.D."/>
            <person name="White J.D."/>
            <person name="Wiley G.B."/>
            <person name="Wincker P."/>
            <person name="Xing Y."/>
            <person name="Yang L."/>
            <person name="Yao Z."/>
            <person name="Ying F."/>
            <person name="Zhai J."/>
            <person name="Zhou L."/>
            <person name="Zuber A."/>
            <person name="Denarie J."/>
            <person name="Dixon R.A."/>
            <person name="May G.D."/>
            <person name="Schwartz D.C."/>
            <person name="Rogers J."/>
            <person name="Quetier F."/>
            <person name="Town C.D."/>
            <person name="Roe B.A."/>
        </authorList>
    </citation>
    <scope>NUCLEOTIDE SEQUENCE [LARGE SCALE GENOMIC DNA]</scope>
    <source>
        <strain evidence="2">A17</strain>
        <strain evidence="3 4">cv. Jemalong A17</strain>
    </source>
</reference>
<dbReference type="eggNOG" id="KOG0017">
    <property type="taxonomic scope" value="Eukaryota"/>
</dbReference>
<dbReference type="EMBL" id="CM001224">
    <property type="protein sequence ID" value="KEH17954.1"/>
    <property type="molecule type" value="Genomic_DNA"/>
</dbReference>
<dbReference type="Proteomes" id="UP000002051">
    <property type="component" value="Chromosome 8"/>
</dbReference>
<evidence type="ECO:0000313" key="3">
    <source>
        <dbReference type="EnsemblPlants" id="KEH17954"/>
    </source>
</evidence>
<proteinExistence type="predicted"/>